<dbReference type="Pfam" id="PF01636">
    <property type="entry name" value="APH"/>
    <property type="match status" value="1"/>
</dbReference>
<dbReference type="Gene3D" id="1.10.510.10">
    <property type="entry name" value="Transferase(Phosphotransferase) domain 1"/>
    <property type="match status" value="1"/>
</dbReference>
<dbReference type="OrthoDB" id="5772781at2759"/>
<dbReference type="InterPro" id="IPR016477">
    <property type="entry name" value="Fructo-/Ketosamine-3-kinase"/>
</dbReference>
<evidence type="ECO:0000313" key="6">
    <source>
        <dbReference type="Proteomes" id="UP000037923"/>
    </source>
</evidence>
<evidence type="ECO:0000256" key="3">
    <source>
        <dbReference type="SAM" id="MobiDB-lite"/>
    </source>
</evidence>
<evidence type="ECO:0000259" key="4">
    <source>
        <dbReference type="Pfam" id="PF01636"/>
    </source>
</evidence>
<comment type="caution">
    <text evidence="5">The sequence shown here is derived from an EMBL/GenBank/DDBJ whole genome shotgun (WGS) entry which is preliminary data.</text>
</comment>
<dbReference type="GeneID" id="26908185"/>
<dbReference type="EC" id="2.7.1.172" evidence="1"/>
<dbReference type="SUPFAM" id="SSF56112">
    <property type="entry name" value="Protein kinase-like (PK-like)"/>
    <property type="match status" value="1"/>
</dbReference>
<feature type="region of interest" description="Disordered" evidence="3">
    <location>
        <begin position="53"/>
        <end position="73"/>
    </location>
</feature>
<protein>
    <recommendedName>
        <fullName evidence="1">protein-ribulosamine 3-kinase</fullName>
        <ecNumber evidence="1">2.7.1.172</ecNumber>
    </recommendedName>
</protein>
<reference evidence="5 6" key="1">
    <citation type="submission" date="2015-07" db="EMBL/GenBank/DDBJ databases">
        <title>High-quality genome of monoxenous trypanosomatid Leptomonas pyrrhocoris.</title>
        <authorList>
            <person name="Flegontov P."/>
            <person name="Butenko A."/>
            <person name="Firsov S."/>
            <person name="Vlcek C."/>
            <person name="Logacheva M.D."/>
            <person name="Field M."/>
            <person name="Filatov D."/>
            <person name="Flegontova O."/>
            <person name="Gerasimov E."/>
            <person name="Jackson A.P."/>
            <person name="Kelly S."/>
            <person name="Opperdoes F."/>
            <person name="O'Reilly A."/>
            <person name="Votypka J."/>
            <person name="Yurchenko V."/>
            <person name="Lukes J."/>
        </authorList>
    </citation>
    <scope>NUCLEOTIDE SEQUENCE [LARGE SCALE GENOMIC DNA]</scope>
    <source>
        <strain evidence="5">H10</strain>
    </source>
</reference>
<accession>A0A0M9FU86</accession>
<feature type="compositionally biased region" description="Polar residues" evidence="3">
    <location>
        <begin position="56"/>
        <end position="66"/>
    </location>
</feature>
<evidence type="ECO:0000256" key="2">
    <source>
        <dbReference type="ARBA" id="ARBA00048655"/>
    </source>
</evidence>
<gene>
    <name evidence="5" type="ORF">ABB37_07900</name>
</gene>
<evidence type="ECO:0000313" key="5">
    <source>
        <dbReference type="EMBL" id="KPA76133.1"/>
    </source>
</evidence>
<dbReference type="RefSeq" id="XP_015654572.1">
    <property type="nucleotide sequence ID" value="XM_015806701.1"/>
</dbReference>
<evidence type="ECO:0000256" key="1">
    <source>
        <dbReference type="ARBA" id="ARBA00011961"/>
    </source>
</evidence>
<keyword evidence="6" id="KW-1185">Reference proteome</keyword>
<sequence length="378" mass="40661">MSLPTPAILNVNDVAEALRYVLAVPFPNGAVPITVKALHGSTSNNICRVTVRRADSSTPTSPSVKSNKMDDAPPQEAEYFLKSSRGVKRGEVVLEAGGLALLRRAGLPVPPVVLAGEVEGTAFLVEPFIKTGRGEVPSRHCSRDEAAAGRALAHLHRSRSPDGRFGCRRVAVSLNTGDVEAPPALSAALREAAAATTSSSVDECMVAAATAYTSTFVWSESWPELYLNSLLQPQVTRAQQRGLWPASRQSMLDVFAERFRTHFATRAALAEEAEVRDLSALARPLEDDEGNAASKDDCETAHKKTKDAGASTTTTTTSPPSVPDCSLLHGDIWGGNLMFDASGSPLFIDPQPFLRRSRGGHRHDAALRRLRPRLLRRL</sequence>
<dbReference type="InterPro" id="IPR002575">
    <property type="entry name" value="Aminoglycoside_PTrfase"/>
</dbReference>
<proteinExistence type="predicted"/>
<dbReference type="Proteomes" id="UP000037923">
    <property type="component" value="Unassembled WGS sequence"/>
</dbReference>
<dbReference type="PANTHER" id="PTHR12149:SF8">
    <property type="entry name" value="PROTEIN-RIBULOSAMINE 3-KINASE"/>
    <property type="match status" value="1"/>
</dbReference>
<feature type="region of interest" description="Disordered" evidence="3">
    <location>
        <begin position="286"/>
        <end position="322"/>
    </location>
</feature>
<dbReference type="VEuPathDB" id="TriTrypDB:LpyrH10_21_0360"/>
<dbReference type="InterPro" id="IPR011009">
    <property type="entry name" value="Kinase-like_dom_sf"/>
</dbReference>
<dbReference type="GO" id="GO:0102193">
    <property type="term" value="F:protein-ribulosamine 3-kinase activity"/>
    <property type="evidence" value="ECO:0007669"/>
    <property type="project" value="UniProtKB-EC"/>
</dbReference>
<organism evidence="5 6">
    <name type="scientific">Leptomonas pyrrhocoris</name>
    <name type="common">Firebug parasite</name>
    <dbReference type="NCBI Taxonomy" id="157538"/>
    <lineage>
        <taxon>Eukaryota</taxon>
        <taxon>Discoba</taxon>
        <taxon>Euglenozoa</taxon>
        <taxon>Kinetoplastea</taxon>
        <taxon>Metakinetoplastina</taxon>
        <taxon>Trypanosomatida</taxon>
        <taxon>Trypanosomatidae</taxon>
        <taxon>Leishmaniinae</taxon>
        <taxon>Leptomonas</taxon>
    </lineage>
</organism>
<dbReference type="EMBL" id="LGTL01000021">
    <property type="protein sequence ID" value="KPA76133.1"/>
    <property type="molecule type" value="Genomic_DNA"/>
</dbReference>
<dbReference type="AlphaFoldDB" id="A0A0M9FU86"/>
<feature type="domain" description="Aminoglycoside phosphotransferase" evidence="4">
    <location>
        <begin position="77"/>
        <end position="350"/>
    </location>
</feature>
<dbReference type="PANTHER" id="PTHR12149">
    <property type="entry name" value="FRUCTOSAMINE 3 KINASE-RELATED PROTEIN"/>
    <property type="match status" value="1"/>
</dbReference>
<name>A0A0M9FU86_LEPPY</name>
<comment type="catalytic activity">
    <reaction evidence="2">
        <text>N(6)-D-ribulosyl-L-lysyl-[protein] + ATP = N(6)-(3-O-phospho-D-ribulosyl)-L-lysyl-[protein] + ADP + H(+)</text>
        <dbReference type="Rhea" id="RHEA:48432"/>
        <dbReference type="Rhea" id="RHEA-COMP:12103"/>
        <dbReference type="Rhea" id="RHEA-COMP:12104"/>
        <dbReference type="ChEBI" id="CHEBI:15378"/>
        <dbReference type="ChEBI" id="CHEBI:30616"/>
        <dbReference type="ChEBI" id="CHEBI:90418"/>
        <dbReference type="ChEBI" id="CHEBI:90420"/>
        <dbReference type="ChEBI" id="CHEBI:456216"/>
        <dbReference type="EC" id="2.7.1.172"/>
    </reaction>
    <physiologicalReaction direction="left-to-right" evidence="2">
        <dbReference type="Rhea" id="RHEA:48433"/>
    </physiologicalReaction>
</comment>